<accession>A0A2U3KMK1</accession>
<dbReference type="EMBL" id="OMOF01000153">
    <property type="protein sequence ID" value="SPF40845.1"/>
    <property type="molecule type" value="Genomic_DNA"/>
</dbReference>
<evidence type="ECO:0000313" key="1">
    <source>
        <dbReference type="EMBL" id="SPF40845.1"/>
    </source>
</evidence>
<dbReference type="Gene3D" id="2.60.120.40">
    <property type="match status" value="1"/>
</dbReference>
<name>A0A2U3KMK1_9FIRM</name>
<dbReference type="InterPro" id="IPR008983">
    <property type="entry name" value="Tumour_necrosis_fac-like_dom"/>
</dbReference>
<sequence>MTGATGVGIAEYAYIYNLGLQVVPIEADISFSNNGVILGNITHALGTAPIILGDAGTYSIWFNASCNEPNQFALFQNGAAVAGAIYGSGAGTQPNPGMVMVIANAGDVLTLRNHSSAAAVTLQTLAGGTQSNADAAILIQKMT</sequence>
<dbReference type="AlphaFoldDB" id="A0A2U3KMK1"/>
<dbReference type="Proteomes" id="UP000238916">
    <property type="component" value="Unassembled WGS sequence"/>
</dbReference>
<organism evidence="1 2">
    <name type="scientific">Candidatus Desulfosporosinus infrequens</name>
    <dbReference type="NCBI Taxonomy" id="2043169"/>
    <lineage>
        <taxon>Bacteria</taxon>
        <taxon>Bacillati</taxon>
        <taxon>Bacillota</taxon>
        <taxon>Clostridia</taxon>
        <taxon>Eubacteriales</taxon>
        <taxon>Desulfitobacteriaceae</taxon>
        <taxon>Desulfosporosinus</taxon>
    </lineage>
</organism>
<protein>
    <submittedName>
        <fullName evidence="1">Collagen triple helix repeat family protein</fullName>
    </submittedName>
</protein>
<evidence type="ECO:0000313" key="2">
    <source>
        <dbReference type="Proteomes" id="UP000238916"/>
    </source>
</evidence>
<keyword evidence="1" id="KW-0176">Collagen</keyword>
<gene>
    <name evidence="1" type="ORF">SBF1_2360019</name>
</gene>
<proteinExistence type="predicted"/>
<reference evidence="2" key="1">
    <citation type="submission" date="2018-02" db="EMBL/GenBank/DDBJ databases">
        <authorList>
            <person name="Hausmann B."/>
        </authorList>
    </citation>
    <scope>NUCLEOTIDE SEQUENCE [LARGE SCALE GENOMIC DNA]</scope>
    <source>
        <strain evidence="2">Peat soil MAG SbF1</strain>
    </source>
</reference>